<protein>
    <recommendedName>
        <fullName evidence="3">HPF/RaiA family ribosome-associated protein</fullName>
    </recommendedName>
</protein>
<sequence>MHIDVRALNTRLSRAHTQEIAQRLRATFARLAHNIVRIVVRVSNAPRAGSSARECVVEVHFPNGQVATVNERQRKLGALLRRVTERSWKAVAALTSHQRGLLKPSPSQSLGKGGTA</sequence>
<dbReference type="EMBL" id="JAVDWE010000027">
    <property type="protein sequence ID" value="MDR7097484.1"/>
    <property type="molecule type" value="Genomic_DNA"/>
</dbReference>
<accession>A0ABU1VJ14</accession>
<name>A0ABU1VJ14_9BURK</name>
<comment type="caution">
    <text evidence="1">The sequence shown here is derived from an EMBL/GenBank/DDBJ whole genome shotgun (WGS) entry which is preliminary data.</text>
</comment>
<evidence type="ECO:0000313" key="2">
    <source>
        <dbReference type="Proteomes" id="UP001265550"/>
    </source>
</evidence>
<organism evidence="1 2">
    <name type="scientific">Hydrogenophaga laconesensis</name>
    <dbReference type="NCBI Taxonomy" id="1805971"/>
    <lineage>
        <taxon>Bacteria</taxon>
        <taxon>Pseudomonadati</taxon>
        <taxon>Pseudomonadota</taxon>
        <taxon>Betaproteobacteria</taxon>
        <taxon>Burkholderiales</taxon>
        <taxon>Comamonadaceae</taxon>
        <taxon>Hydrogenophaga</taxon>
    </lineage>
</organism>
<evidence type="ECO:0000313" key="1">
    <source>
        <dbReference type="EMBL" id="MDR7097484.1"/>
    </source>
</evidence>
<proteinExistence type="predicted"/>
<dbReference type="Proteomes" id="UP001265550">
    <property type="component" value="Unassembled WGS sequence"/>
</dbReference>
<evidence type="ECO:0008006" key="3">
    <source>
        <dbReference type="Google" id="ProtNLM"/>
    </source>
</evidence>
<keyword evidence="2" id="KW-1185">Reference proteome</keyword>
<reference evidence="1 2" key="1">
    <citation type="submission" date="2023-07" db="EMBL/GenBank/DDBJ databases">
        <title>Sorghum-associated microbial communities from plants grown in Nebraska, USA.</title>
        <authorList>
            <person name="Schachtman D."/>
        </authorList>
    </citation>
    <scope>NUCLEOTIDE SEQUENCE [LARGE SCALE GENOMIC DNA]</scope>
    <source>
        <strain evidence="1 2">BE240</strain>
    </source>
</reference>
<gene>
    <name evidence="1" type="ORF">J2X09_005260</name>
</gene>
<dbReference type="RefSeq" id="WP_204735858.1">
    <property type="nucleotide sequence ID" value="NZ_JAVDWE010000027.1"/>
</dbReference>